<dbReference type="OrthoDB" id="1534087at2759"/>
<feature type="domain" description="NB-ARC" evidence="3">
    <location>
        <begin position="44"/>
        <end position="209"/>
    </location>
</feature>
<evidence type="ECO:0000259" key="5">
    <source>
        <dbReference type="Pfam" id="PF25019"/>
    </source>
</evidence>
<dbReference type="GO" id="GO:0098542">
    <property type="term" value="P:defense response to other organism"/>
    <property type="evidence" value="ECO:0007669"/>
    <property type="project" value="TreeGrafter"/>
</dbReference>
<dbReference type="InterPro" id="IPR056789">
    <property type="entry name" value="LRR_R13L1-DRL21"/>
</dbReference>
<dbReference type="Proteomes" id="UP001085076">
    <property type="component" value="Unassembled WGS sequence"/>
</dbReference>
<name>A0A9D5BSN9_9LILI</name>
<dbReference type="Gene3D" id="3.40.50.300">
    <property type="entry name" value="P-loop containing nucleotide triphosphate hydrolases"/>
    <property type="match status" value="1"/>
</dbReference>
<feature type="domain" description="Disease resistance protein winged helix" evidence="4">
    <location>
        <begin position="298"/>
        <end position="366"/>
    </location>
</feature>
<dbReference type="PRINTS" id="PR00364">
    <property type="entry name" value="DISEASERSIST"/>
</dbReference>
<dbReference type="Pfam" id="PF23559">
    <property type="entry name" value="WHD_DRP"/>
    <property type="match status" value="1"/>
</dbReference>
<reference evidence="6 7" key="1">
    <citation type="journal article" date="2022" name="Hortic Res">
        <title>The genome of Dioscorea zingiberensis sheds light on the biosynthesis, origin and evolution of the medicinally important diosgenin saponins.</title>
        <authorList>
            <person name="Li Y."/>
            <person name="Tan C."/>
            <person name="Li Z."/>
            <person name="Guo J."/>
            <person name="Li S."/>
            <person name="Chen X."/>
            <person name="Wang C."/>
            <person name="Dai X."/>
            <person name="Yang H."/>
            <person name="Song W."/>
            <person name="Hou L."/>
            <person name="Xu J."/>
            <person name="Tong Z."/>
            <person name="Xu A."/>
            <person name="Yuan X."/>
            <person name="Wang W."/>
            <person name="Yang Q."/>
            <person name="Chen L."/>
            <person name="Sun Z."/>
            <person name="Wang K."/>
            <person name="Pan B."/>
            <person name="Chen J."/>
            <person name="Bao Y."/>
            <person name="Liu F."/>
            <person name="Qi X."/>
            <person name="Gang D.R."/>
            <person name="Wen J."/>
            <person name="Li J."/>
        </authorList>
    </citation>
    <scope>NUCLEOTIDE SEQUENCE [LARGE SCALE GENOMIC DNA]</scope>
    <source>
        <strain evidence="6">Dzin_1.0</strain>
    </source>
</reference>
<dbReference type="SUPFAM" id="SSF52058">
    <property type="entry name" value="L domain-like"/>
    <property type="match status" value="1"/>
</dbReference>
<comment type="caution">
    <text evidence="6">The sequence shown here is derived from an EMBL/GenBank/DDBJ whole genome shotgun (WGS) entry which is preliminary data.</text>
</comment>
<evidence type="ECO:0000256" key="1">
    <source>
        <dbReference type="ARBA" id="ARBA00022821"/>
    </source>
</evidence>
<organism evidence="6 7">
    <name type="scientific">Dioscorea zingiberensis</name>
    <dbReference type="NCBI Taxonomy" id="325984"/>
    <lineage>
        <taxon>Eukaryota</taxon>
        <taxon>Viridiplantae</taxon>
        <taxon>Streptophyta</taxon>
        <taxon>Embryophyta</taxon>
        <taxon>Tracheophyta</taxon>
        <taxon>Spermatophyta</taxon>
        <taxon>Magnoliopsida</taxon>
        <taxon>Liliopsida</taxon>
        <taxon>Dioscoreales</taxon>
        <taxon>Dioscoreaceae</taxon>
        <taxon>Dioscorea</taxon>
    </lineage>
</organism>
<dbReference type="EMBL" id="JAGGNH010000119">
    <property type="protein sequence ID" value="KAJ0960039.1"/>
    <property type="molecule type" value="Genomic_DNA"/>
</dbReference>
<protein>
    <recommendedName>
        <fullName evidence="8">NB-ARC domain-containing protein</fullName>
    </recommendedName>
</protein>
<dbReference type="InterPro" id="IPR027417">
    <property type="entry name" value="P-loop_NTPase"/>
</dbReference>
<dbReference type="InterPro" id="IPR044974">
    <property type="entry name" value="Disease_R_plants"/>
</dbReference>
<evidence type="ECO:0008006" key="8">
    <source>
        <dbReference type="Google" id="ProtNLM"/>
    </source>
</evidence>
<evidence type="ECO:0000259" key="4">
    <source>
        <dbReference type="Pfam" id="PF23559"/>
    </source>
</evidence>
<feature type="domain" description="R13L1/DRL21-like LRR repeat region" evidence="5">
    <location>
        <begin position="556"/>
        <end position="682"/>
    </location>
</feature>
<evidence type="ECO:0000259" key="3">
    <source>
        <dbReference type="Pfam" id="PF00931"/>
    </source>
</evidence>
<feature type="region of interest" description="Disordered" evidence="2">
    <location>
        <begin position="1"/>
        <end position="40"/>
    </location>
</feature>
<evidence type="ECO:0000313" key="7">
    <source>
        <dbReference type="Proteomes" id="UP001085076"/>
    </source>
</evidence>
<evidence type="ECO:0000256" key="2">
    <source>
        <dbReference type="SAM" id="MobiDB-lite"/>
    </source>
</evidence>
<dbReference type="InterPro" id="IPR002182">
    <property type="entry name" value="NB-ARC"/>
</dbReference>
<proteinExistence type="predicted"/>
<dbReference type="InterPro" id="IPR036388">
    <property type="entry name" value="WH-like_DNA-bd_sf"/>
</dbReference>
<dbReference type="InterPro" id="IPR032675">
    <property type="entry name" value="LRR_dom_sf"/>
</dbReference>
<evidence type="ECO:0000313" key="6">
    <source>
        <dbReference type="EMBL" id="KAJ0960039.1"/>
    </source>
</evidence>
<sequence length="788" mass="90665">MAPLVPMRSDQPTNYDNLESRDERVTTSTTSQKKIHGRDSERKQLIEMLKMSRAEGNVCVLPILGMGGIGKTALAQSVFNDKEIENHFHYRTWIHISDNFNRPRITREILESLKDHQFPRSTNLDNMERKIQQTLKGKRFLLVLDDVWSHGWMVLLNHLESADVECVKIVVTARDSKVLGRQGNLNGLTLQGLKDDEYWSFFVKCVFGQDRDLDHAICPPMLESIGKQITKKLKGSPLAAKTVGRLLWNDKREEQWAYVLNNHLWELGTEEDDIMPALALSYNHLSEDLQRCFAFCSLFPTDHKFTVQDVVYMWIAHGYIPQVQGSSKTAEDIGREYFDELLSIYFFQPCQDSPCFKFHSLAHDLARSVSKDENFTYDADADADPKPVEVEVIKRVRHLWARGDPFLSIEGKTTSLRTHVAHGTEAELHIWKRRELQLLKNYCSAGSGWIWELEIFRRIRVLVLYNYAVEEFPDLLDNFKHLRYLDLCRTSIKSAPESLCVLYHLNMLRLPDMYVLPDLFHRLVNLRFFRVNTESTDAASAYEIEFPVKRDNGYKIAQLRNMNELRGTLVIRTLENIDNREDARNANLHHKRHIECLHLVWSNAGEDCEPNVAEEVLEGLRPHSQLKKLHINGYIGVTSPSWLLALELKNLREIELHGCKNWATLPPFGKLPYLNILSLHDMKDVTIEGDHEAVTEFPFLEKLELEGVSVTFNGMQTGSCIFFPCLIHLRIVSCDRVRGLPWPMLSKLQKLQIQDSMGLGDQFPGCLIHLTSLVSLNIVGQTCNVPPP</sequence>
<dbReference type="AlphaFoldDB" id="A0A9D5BSN9"/>
<dbReference type="FunFam" id="3.40.50.300:FF:001091">
    <property type="entry name" value="Probable disease resistance protein At1g61300"/>
    <property type="match status" value="1"/>
</dbReference>
<keyword evidence="7" id="KW-1185">Reference proteome</keyword>
<dbReference type="Pfam" id="PF25019">
    <property type="entry name" value="LRR_R13L1-DRL21"/>
    <property type="match status" value="1"/>
</dbReference>
<dbReference type="GO" id="GO:0043531">
    <property type="term" value="F:ADP binding"/>
    <property type="evidence" value="ECO:0007669"/>
    <property type="project" value="InterPro"/>
</dbReference>
<dbReference type="PANTHER" id="PTHR23155:SF1241">
    <property type="entry name" value="DISEASE RESISTANCE RPP13-LIKE PROTEIN 1-RELATED"/>
    <property type="match status" value="1"/>
</dbReference>
<gene>
    <name evidence="6" type="ORF">J5N97_000154</name>
</gene>
<dbReference type="InterPro" id="IPR058922">
    <property type="entry name" value="WHD_DRP"/>
</dbReference>
<dbReference type="Gene3D" id="3.80.10.10">
    <property type="entry name" value="Ribonuclease Inhibitor"/>
    <property type="match status" value="1"/>
</dbReference>
<dbReference type="PANTHER" id="PTHR23155">
    <property type="entry name" value="DISEASE RESISTANCE PROTEIN RP"/>
    <property type="match status" value="1"/>
</dbReference>
<keyword evidence="1" id="KW-0611">Plant defense</keyword>
<dbReference type="Pfam" id="PF00931">
    <property type="entry name" value="NB-ARC"/>
    <property type="match status" value="1"/>
</dbReference>
<dbReference type="Gene3D" id="1.10.10.10">
    <property type="entry name" value="Winged helix-like DNA-binding domain superfamily/Winged helix DNA-binding domain"/>
    <property type="match status" value="1"/>
</dbReference>
<accession>A0A9D5BSN9</accession>
<dbReference type="SUPFAM" id="SSF52540">
    <property type="entry name" value="P-loop containing nucleoside triphosphate hydrolases"/>
    <property type="match status" value="1"/>
</dbReference>